<comment type="subcellular location">
    <subcellularLocation>
        <location evidence="1">Membrane</location>
        <topology evidence="1">Multi-pass membrane protein</topology>
    </subcellularLocation>
</comment>
<feature type="transmembrane region" description="Helical" evidence="7">
    <location>
        <begin position="405"/>
        <end position="424"/>
    </location>
</feature>
<feature type="transmembrane region" description="Helical" evidence="7">
    <location>
        <begin position="88"/>
        <end position="107"/>
    </location>
</feature>
<feature type="transmembrane region" description="Helical" evidence="7">
    <location>
        <begin position="321"/>
        <end position="338"/>
    </location>
</feature>
<feature type="transmembrane region" description="Helical" evidence="7">
    <location>
        <begin position="255"/>
        <end position="276"/>
    </location>
</feature>
<dbReference type="CDD" id="cd17316">
    <property type="entry name" value="MFS_SV2_like"/>
    <property type="match status" value="1"/>
</dbReference>
<evidence type="ECO:0000256" key="7">
    <source>
        <dbReference type="SAM" id="Phobius"/>
    </source>
</evidence>
<accession>A0A7W5Z5F8</accession>
<feature type="transmembrane region" description="Helical" evidence="7">
    <location>
        <begin position="60"/>
        <end position="81"/>
    </location>
</feature>
<proteinExistence type="inferred from homology"/>
<keyword evidence="10" id="KW-1185">Reference proteome</keyword>
<comment type="similarity">
    <text evidence="2">Belongs to the major facilitator superfamily. Sugar transporter (TC 2.A.1.1) family.</text>
</comment>
<evidence type="ECO:0000313" key="10">
    <source>
        <dbReference type="Proteomes" id="UP000537592"/>
    </source>
</evidence>
<dbReference type="GO" id="GO:0022857">
    <property type="term" value="F:transmembrane transporter activity"/>
    <property type="evidence" value="ECO:0007669"/>
    <property type="project" value="InterPro"/>
</dbReference>
<dbReference type="PANTHER" id="PTHR23511:SF34">
    <property type="entry name" value="SYNAPTIC VESICLE GLYCOPROTEIN 2"/>
    <property type="match status" value="1"/>
</dbReference>
<gene>
    <name evidence="9" type="ORF">FHS81_002636</name>
</gene>
<feature type="transmembrane region" description="Helical" evidence="7">
    <location>
        <begin position="25"/>
        <end position="48"/>
    </location>
</feature>
<feature type="transmembrane region" description="Helical" evidence="7">
    <location>
        <begin position="344"/>
        <end position="367"/>
    </location>
</feature>
<dbReference type="InterPro" id="IPR005828">
    <property type="entry name" value="MFS_sugar_transport-like"/>
</dbReference>
<evidence type="ECO:0000313" key="9">
    <source>
        <dbReference type="EMBL" id="MBB3810535.1"/>
    </source>
</evidence>
<dbReference type="RefSeq" id="WP_183753572.1">
    <property type="nucleotide sequence ID" value="NZ_JACICC010000006.1"/>
</dbReference>
<keyword evidence="5 7" id="KW-1133">Transmembrane helix</keyword>
<feature type="transmembrane region" description="Helical" evidence="7">
    <location>
        <begin position="379"/>
        <end position="399"/>
    </location>
</feature>
<name>A0A7W5Z5F8_9HYPH</name>
<evidence type="ECO:0000256" key="2">
    <source>
        <dbReference type="ARBA" id="ARBA00010992"/>
    </source>
</evidence>
<keyword evidence="4 7" id="KW-0812">Transmembrane</keyword>
<dbReference type="PANTHER" id="PTHR23511">
    <property type="entry name" value="SYNAPTIC VESICLE GLYCOPROTEIN 2"/>
    <property type="match status" value="1"/>
</dbReference>
<sequence length="446" mass="48268">MKNQSLALGSLEDAPLNKFHKRLTIYSSGGPFLDGYVLSIIGVVMAQITSALELSTSWEGLVAASALIGIFFGGFFGGWFTDRFGRKVLYLVDLIAIVGFSVAQFWVESALMLFVWRFLLGVAVGADYPIATAFLAEFLPRKHRGPLLGFMLVMWFAGAACAYIAGSLILHFGGEDAWRYALASALVPGILFLFARAGTPESPRWLLSKGRKDEANRIIKQVYGPEYSIANMAEPEKDSKLSIWSLFHSGYGKRMLFVTIFWTCAVVPLFAIYSFAPTVLAALGVAESDATFGSVVITIIFVLGCLLAMKLVNLMGRRQMLIHSFIWSGVPLAVLGFFPDAAPIIVVMLFCAYALANGGAQVMEFVYPNELFPTEIRATAVGLATSLSRIGTALGVYLVPISVSSIGIGNTMLVAAGVCFIGAWNTYVMAPETRELDLHAAASLDH</sequence>
<reference evidence="9 10" key="1">
    <citation type="submission" date="2020-08" db="EMBL/GenBank/DDBJ databases">
        <title>Genomic Encyclopedia of Type Strains, Phase IV (KMG-IV): sequencing the most valuable type-strain genomes for metagenomic binning, comparative biology and taxonomic classification.</title>
        <authorList>
            <person name="Goeker M."/>
        </authorList>
    </citation>
    <scope>NUCLEOTIDE SEQUENCE [LARGE SCALE GENOMIC DNA]</scope>
    <source>
        <strain evidence="9 10">DSM 28760</strain>
    </source>
</reference>
<feature type="transmembrane region" description="Helical" evidence="7">
    <location>
        <begin position="113"/>
        <end position="135"/>
    </location>
</feature>
<dbReference type="Proteomes" id="UP000537592">
    <property type="component" value="Unassembled WGS sequence"/>
</dbReference>
<dbReference type="Gene3D" id="1.20.1250.20">
    <property type="entry name" value="MFS general substrate transporter like domains"/>
    <property type="match status" value="1"/>
</dbReference>
<evidence type="ECO:0000256" key="3">
    <source>
        <dbReference type="ARBA" id="ARBA00022448"/>
    </source>
</evidence>
<dbReference type="EMBL" id="JACICC010000006">
    <property type="protein sequence ID" value="MBB3810535.1"/>
    <property type="molecule type" value="Genomic_DNA"/>
</dbReference>
<dbReference type="InterPro" id="IPR020846">
    <property type="entry name" value="MFS_dom"/>
</dbReference>
<dbReference type="InterPro" id="IPR005829">
    <property type="entry name" value="Sugar_transporter_CS"/>
</dbReference>
<dbReference type="GO" id="GO:0016020">
    <property type="term" value="C:membrane"/>
    <property type="evidence" value="ECO:0007669"/>
    <property type="project" value="UniProtKB-SubCell"/>
</dbReference>
<feature type="transmembrane region" description="Helical" evidence="7">
    <location>
        <begin position="147"/>
        <end position="171"/>
    </location>
</feature>
<evidence type="ECO:0000256" key="5">
    <source>
        <dbReference type="ARBA" id="ARBA00022989"/>
    </source>
</evidence>
<dbReference type="SUPFAM" id="SSF103473">
    <property type="entry name" value="MFS general substrate transporter"/>
    <property type="match status" value="1"/>
</dbReference>
<protein>
    <submittedName>
        <fullName evidence="9">Putative MFS transporter</fullName>
    </submittedName>
</protein>
<evidence type="ECO:0000256" key="1">
    <source>
        <dbReference type="ARBA" id="ARBA00004141"/>
    </source>
</evidence>
<evidence type="ECO:0000259" key="8">
    <source>
        <dbReference type="PROSITE" id="PS50850"/>
    </source>
</evidence>
<keyword evidence="6 7" id="KW-0472">Membrane</keyword>
<evidence type="ECO:0000256" key="4">
    <source>
        <dbReference type="ARBA" id="ARBA00022692"/>
    </source>
</evidence>
<evidence type="ECO:0000256" key="6">
    <source>
        <dbReference type="ARBA" id="ARBA00023136"/>
    </source>
</evidence>
<keyword evidence="3" id="KW-0813">Transport</keyword>
<dbReference type="Pfam" id="PF00083">
    <property type="entry name" value="Sugar_tr"/>
    <property type="match status" value="1"/>
</dbReference>
<dbReference type="InterPro" id="IPR036259">
    <property type="entry name" value="MFS_trans_sf"/>
</dbReference>
<dbReference type="AlphaFoldDB" id="A0A7W5Z5F8"/>
<organism evidence="9 10">
    <name type="scientific">Pseudochelatococcus contaminans</name>
    <dbReference type="NCBI Taxonomy" id="1538103"/>
    <lineage>
        <taxon>Bacteria</taxon>
        <taxon>Pseudomonadati</taxon>
        <taxon>Pseudomonadota</taxon>
        <taxon>Alphaproteobacteria</taxon>
        <taxon>Hyphomicrobiales</taxon>
        <taxon>Chelatococcaceae</taxon>
        <taxon>Pseudochelatococcus</taxon>
    </lineage>
</organism>
<comment type="caution">
    <text evidence="9">The sequence shown here is derived from an EMBL/GenBank/DDBJ whole genome shotgun (WGS) entry which is preliminary data.</text>
</comment>
<feature type="transmembrane region" description="Helical" evidence="7">
    <location>
        <begin position="291"/>
        <end position="309"/>
    </location>
</feature>
<feature type="transmembrane region" description="Helical" evidence="7">
    <location>
        <begin position="177"/>
        <end position="195"/>
    </location>
</feature>
<dbReference type="PROSITE" id="PS50850">
    <property type="entry name" value="MFS"/>
    <property type="match status" value="1"/>
</dbReference>
<dbReference type="PROSITE" id="PS00217">
    <property type="entry name" value="SUGAR_TRANSPORT_2"/>
    <property type="match status" value="1"/>
</dbReference>
<feature type="domain" description="Major facilitator superfamily (MFS) profile" evidence="8">
    <location>
        <begin position="23"/>
        <end position="434"/>
    </location>
</feature>